<feature type="domain" description="EGF-like" evidence="6">
    <location>
        <begin position="93"/>
        <end position="107"/>
    </location>
</feature>
<dbReference type="EMBL" id="KY684110">
    <property type="protein sequence ID" value="ARF12027.1"/>
    <property type="molecule type" value="Genomic_DNA"/>
</dbReference>
<reference evidence="7" key="1">
    <citation type="journal article" date="2017" name="Science">
        <title>Giant viruses with an expanded complement of translation system components.</title>
        <authorList>
            <person name="Schulz F."/>
            <person name="Yutin N."/>
            <person name="Ivanova N.N."/>
            <person name="Ortega D.R."/>
            <person name="Lee T.K."/>
            <person name="Vierheilig J."/>
            <person name="Daims H."/>
            <person name="Horn M."/>
            <person name="Wagner M."/>
            <person name="Jensen G.J."/>
            <person name="Kyrpides N.C."/>
            <person name="Koonin E.V."/>
            <person name="Woyke T."/>
        </authorList>
    </citation>
    <scope>NUCLEOTIDE SEQUENCE</scope>
    <source>
        <strain evidence="7">KNV1</strain>
    </source>
</reference>
<gene>
    <name evidence="7" type="ORF">Klosneuvirus_3_162</name>
</gene>
<keyword evidence="3 5" id="KW-1133">Transmembrane helix</keyword>
<dbReference type="InterPro" id="IPR007829">
    <property type="entry name" value="TM2"/>
</dbReference>
<evidence type="ECO:0000313" key="7">
    <source>
        <dbReference type="EMBL" id="ARF12027.1"/>
    </source>
</evidence>
<evidence type="ECO:0000256" key="4">
    <source>
        <dbReference type="ARBA" id="ARBA00023136"/>
    </source>
</evidence>
<feature type="transmembrane region" description="Helical" evidence="5">
    <location>
        <begin position="146"/>
        <end position="168"/>
    </location>
</feature>
<dbReference type="PROSITE" id="PS01186">
    <property type="entry name" value="EGF_2"/>
    <property type="match status" value="1"/>
</dbReference>
<dbReference type="Pfam" id="PF05154">
    <property type="entry name" value="TM2"/>
    <property type="match status" value="1"/>
</dbReference>
<evidence type="ECO:0000256" key="2">
    <source>
        <dbReference type="ARBA" id="ARBA00022692"/>
    </source>
</evidence>
<evidence type="ECO:0000259" key="6">
    <source>
        <dbReference type="PROSITE" id="PS01186"/>
    </source>
</evidence>
<feature type="transmembrane region" description="Helical" evidence="5">
    <location>
        <begin position="115"/>
        <end position="134"/>
    </location>
</feature>
<accession>A0A1V0SJY3</accession>
<organism evidence="7">
    <name type="scientific">Klosneuvirus KNV1</name>
    <dbReference type="NCBI Taxonomy" id="1977640"/>
    <lineage>
        <taxon>Viruses</taxon>
        <taxon>Varidnaviria</taxon>
        <taxon>Bamfordvirae</taxon>
        <taxon>Nucleocytoviricota</taxon>
        <taxon>Megaviricetes</taxon>
        <taxon>Imitervirales</taxon>
        <taxon>Mimiviridae</taxon>
        <taxon>Klosneuvirinae</taxon>
        <taxon>Klosneuvirus</taxon>
    </lineage>
</organism>
<sequence>MDFHDDITETRSPFFSVKTFKQQFTLRNIIRNYAFMLLWLAFVTIVFTTIVPQDVKTTLKRFTQGSSNASNCTTSTECGNGHCLPDGPTTFTCECDKGWISRDGGICNYEQKDKLTAFLLAFFAGVFGAQYFYLASGNCCYICMGVTNLLTAGMGTIWATVCWILILCDALPDGNGMALKPW</sequence>
<dbReference type="GO" id="GO:0016020">
    <property type="term" value="C:membrane"/>
    <property type="evidence" value="ECO:0007669"/>
    <property type="project" value="UniProtKB-SubCell"/>
</dbReference>
<name>A0A1V0SJY3_9VIRU</name>
<feature type="transmembrane region" description="Helical" evidence="5">
    <location>
        <begin position="33"/>
        <end position="51"/>
    </location>
</feature>
<protein>
    <submittedName>
        <fullName evidence="7">TM2 domain protein</fullName>
    </submittedName>
</protein>
<dbReference type="InterPro" id="IPR000742">
    <property type="entry name" value="EGF"/>
</dbReference>
<keyword evidence="4 5" id="KW-0472">Membrane</keyword>
<proteinExistence type="predicted"/>
<evidence type="ECO:0000256" key="1">
    <source>
        <dbReference type="ARBA" id="ARBA00004141"/>
    </source>
</evidence>
<evidence type="ECO:0000256" key="3">
    <source>
        <dbReference type="ARBA" id="ARBA00022989"/>
    </source>
</evidence>
<comment type="subcellular location">
    <subcellularLocation>
        <location evidence="1">Membrane</location>
        <topology evidence="1">Multi-pass membrane protein</topology>
    </subcellularLocation>
</comment>
<keyword evidence="2 5" id="KW-0812">Transmembrane</keyword>
<evidence type="ECO:0000256" key="5">
    <source>
        <dbReference type="SAM" id="Phobius"/>
    </source>
</evidence>